<dbReference type="InterPro" id="IPR027417">
    <property type="entry name" value="P-loop_NTPase"/>
</dbReference>
<keyword evidence="4" id="KW-1185">Reference proteome</keyword>
<feature type="compositionally biased region" description="Low complexity" evidence="1">
    <location>
        <begin position="7"/>
        <end position="26"/>
    </location>
</feature>
<keyword evidence="2" id="KW-0812">Transmembrane</keyword>
<dbReference type="PANTHER" id="PTHR14241:SF32">
    <property type="entry name" value="VWFA DOMAIN-CONTAINING PROTEIN-RELATED"/>
    <property type="match status" value="1"/>
</dbReference>
<keyword evidence="2" id="KW-1133">Transmembrane helix</keyword>
<comment type="caution">
    <text evidence="3">The sequence shown here is derived from an EMBL/GenBank/DDBJ whole genome shotgun (WGS) entry which is preliminary data.</text>
</comment>
<gene>
    <name evidence="3" type="ORF">NCGR_LOCUS49833</name>
</gene>
<organism evidence="3 4">
    <name type="scientific">Miscanthus lutarioriparius</name>
    <dbReference type="NCBI Taxonomy" id="422564"/>
    <lineage>
        <taxon>Eukaryota</taxon>
        <taxon>Viridiplantae</taxon>
        <taxon>Streptophyta</taxon>
        <taxon>Embryophyta</taxon>
        <taxon>Tracheophyta</taxon>
        <taxon>Spermatophyta</taxon>
        <taxon>Magnoliopsida</taxon>
        <taxon>Liliopsida</taxon>
        <taxon>Poales</taxon>
        <taxon>Poaceae</taxon>
        <taxon>PACMAD clade</taxon>
        <taxon>Panicoideae</taxon>
        <taxon>Andropogonodae</taxon>
        <taxon>Andropogoneae</taxon>
        <taxon>Saccharinae</taxon>
        <taxon>Miscanthus</taxon>
    </lineage>
</organism>
<dbReference type="Proteomes" id="UP000604825">
    <property type="component" value="Unassembled WGS sequence"/>
</dbReference>
<dbReference type="PANTHER" id="PTHR14241">
    <property type="entry name" value="INTERFERON-INDUCED PROTEIN 44"/>
    <property type="match status" value="1"/>
</dbReference>
<evidence type="ECO:0000313" key="3">
    <source>
        <dbReference type="EMBL" id="CAD6266528.1"/>
    </source>
</evidence>
<protein>
    <recommendedName>
        <fullName evidence="5">G domain-containing protein</fullName>
    </recommendedName>
</protein>
<dbReference type="Gene3D" id="3.40.50.300">
    <property type="entry name" value="P-loop containing nucleotide triphosphate hydrolases"/>
    <property type="match status" value="1"/>
</dbReference>
<feature type="transmembrane region" description="Helical" evidence="2">
    <location>
        <begin position="359"/>
        <end position="380"/>
    </location>
</feature>
<keyword evidence="2" id="KW-0472">Membrane</keyword>
<evidence type="ECO:0000256" key="2">
    <source>
        <dbReference type="SAM" id="Phobius"/>
    </source>
</evidence>
<sequence length="389" mass="43635">MGGGGELTPTSTPSSPSSSSESLPPEFAEYVAVSPVSDDDGSDECCVCDDDEVDAIRYRQLREAKEVHFNRQLREAKEIIRRYKPGDWVEGVGGAKAGHFLLPEITTLLLVGPRGSGKSTLVNRITRVFDKDDDPFAPARALVSCNSKSNGTIFLREYPIPRNSNAICVYDTRGWSNDPEKNFKILHQWMTKGISHGETTMWDNDEGNKTGDIKPLGRQYSFLRYITRKVNFVIFVVDGVAVLESIDSNNKGYTEILYQTFMYPFLSIGDDKPVVVVTHGDRLSIQQRAHVQKELAELLNIPAQQIYDIPGSDDYQTDMAVLDMLHYCVRHAEQNLPVKLNYHLEVLGRETLNKMAEQLMGLDAVIEVAIIFLCIVILLLRFSDKLVQA</sequence>
<evidence type="ECO:0000313" key="4">
    <source>
        <dbReference type="Proteomes" id="UP000604825"/>
    </source>
</evidence>
<accession>A0A811R9A1</accession>
<dbReference type="SUPFAM" id="SSF52540">
    <property type="entry name" value="P-loop containing nucleoside triphosphate hydrolases"/>
    <property type="match status" value="1"/>
</dbReference>
<evidence type="ECO:0008006" key="5">
    <source>
        <dbReference type="Google" id="ProtNLM"/>
    </source>
</evidence>
<dbReference type="OrthoDB" id="25620at2759"/>
<feature type="region of interest" description="Disordered" evidence="1">
    <location>
        <begin position="1"/>
        <end position="26"/>
    </location>
</feature>
<evidence type="ECO:0000256" key="1">
    <source>
        <dbReference type="SAM" id="MobiDB-lite"/>
    </source>
</evidence>
<proteinExistence type="predicted"/>
<reference evidence="3" key="1">
    <citation type="submission" date="2020-10" db="EMBL/GenBank/DDBJ databases">
        <authorList>
            <person name="Han B."/>
            <person name="Lu T."/>
            <person name="Zhao Q."/>
            <person name="Huang X."/>
            <person name="Zhao Y."/>
        </authorList>
    </citation>
    <scope>NUCLEOTIDE SEQUENCE</scope>
</reference>
<name>A0A811R9A1_9POAL</name>
<dbReference type="AlphaFoldDB" id="A0A811R9A1"/>
<dbReference type="EMBL" id="CAJGYO010000013">
    <property type="protein sequence ID" value="CAD6266528.1"/>
    <property type="molecule type" value="Genomic_DNA"/>
</dbReference>